<evidence type="ECO:0000313" key="3">
    <source>
        <dbReference type="EMBL" id="KKM79485.1"/>
    </source>
</evidence>
<proteinExistence type="predicted"/>
<protein>
    <submittedName>
        <fullName evidence="3">Uncharacterized protein</fullName>
    </submittedName>
</protein>
<feature type="coiled-coil region" evidence="1">
    <location>
        <begin position="16"/>
        <end position="43"/>
    </location>
</feature>
<comment type="caution">
    <text evidence="3">The sequence shown here is derived from an EMBL/GenBank/DDBJ whole genome shotgun (WGS) entry which is preliminary data.</text>
</comment>
<organism evidence="3">
    <name type="scientific">marine sediment metagenome</name>
    <dbReference type="NCBI Taxonomy" id="412755"/>
    <lineage>
        <taxon>unclassified sequences</taxon>
        <taxon>metagenomes</taxon>
        <taxon>ecological metagenomes</taxon>
    </lineage>
</organism>
<evidence type="ECO:0000256" key="1">
    <source>
        <dbReference type="SAM" id="Coils"/>
    </source>
</evidence>
<sequence>MRRREWHVKEEEFLINHYADRTIKELKKELENLSGRKRTADSINAKIKRLRVEGRIEGHKDNEAVNRSLTQRRKEV</sequence>
<evidence type="ECO:0000256" key="2">
    <source>
        <dbReference type="SAM" id="MobiDB-lite"/>
    </source>
</evidence>
<reference evidence="3" key="1">
    <citation type="journal article" date="2015" name="Nature">
        <title>Complex archaea that bridge the gap between prokaryotes and eukaryotes.</title>
        <authorList>
            <person name="Spang A."/>
            <person name="Saw J.H."/>
            <person name="Jorgensen S.L."/>
            <person name="Zaremba-Niedzwiedzka K."/>
            <person name="Martijn J."/>
            <person name="Lind A.E."/>
            <person name="van Eijk R."/>
            <person name="Schleper C."/>
            <person name="Guy L."/>
            <person name="Ettema T.J."/>
        </authorList>
    </citation>
    <scope>NUCLEOTIDE SEQUENCE</scope>
</reference>
<dbReference type="AlphaFoldDB" id="A0A0F9MS61"/>
<gene>
    <name evidence="3" type="ORF">LCGC14_1349420</name>
</gene>
<keyword evidence="1" id="KW-0175">Coiled coil</keyword>
<accession>A0A0F9MS61</accession>
<name>A0A0F9MS61_9ZZZZ</name>
<dbReference type="EMBL" id="LAZR01008326">
    <property type="protein sequence ID" value="KKM79485.1"/>
    <property type="molecule type" value="Genomic_DNA"/>
</dbReference>
<feature type="region of interest" description="Disordered" evidence="2">
    <location>
        <begin position="56"/>
        <end position="76"/>
    </location>
</feature>